<feature type="transmembrane region" description="Helical" evidence="1">
    <location>
        <begin position="92"/>
        <end position="114"/>
    </location>
</feature>
<sequence>MNFMRNYWQYVTLTMLIGLGIYMLMSGNADLTFLQAFMVYNFMALLAHQCEEYIFPGGAGVVINRGTYKEVDNFRRYPGNTQSSLIVNYSAYIAYILGIFNPNWIWLGIGLMFFNLMQFPGHVIANNKALNSWYNAGMATTLVLFTPMSLYYFYYIVNQEMVSGWDWLFGLLAFIAMVALTVILPVQKLKNPESPYVWPEIQVQRFDRTMKWAGRKS</sequence>
<organism evidence="2 3">
    <name type="scientific">Streptococcus pseudoporcinus LQ 940-04</name>
    <dbReference type="NCBI Taxonomy" id="875093"/>
    <lineage>
        <taxon>Bacteria</taxon>
        <taxon>Bacillati</taxon>
        <taxon>Bacillota</taxon>
        <taxon>Bacilli</taxon>
        <taxon>Lactobacillales</taxon>
        <taxon>Streptococcaceae</taxon>
        <taxon>Streptococcus</taxon>
    </lineage>
</organism>
<gene>
    <name evidence="2" type="ORF">STRPS_1563</name>
</gene>
<feature type="transmembrane region" description="Helical" evidence="1">
    <location>
        <begin position="134"/>
        <end position="155"/>
    </location>
</feature>
<keyword evidence="1" id="KW-0472">Membrane</keyword>
<evidence type="ECO:0008006" key="4">
    <source>
        <dbReference type="Google" id="ProtNLM"/>
    </source>
</evidence>
<dbReference type="InterPro" id="IPR025671">
    <property type="entry name" value="HXXEE"/>
</dbReference>
<dbReference type="RefSeq" id="WP_007895740.1">
    <property type="nucleotide sequence ID" value="NZ_AEUY02000005.1"/>
</dbReference>
<comment type="caution">
    <text evidence="2">The sequence shown here is derived from an EMBL/GenBank/DDBJ whole genome shotgun (WGS) entry which is preliminary data.</text>
</comment>
<evidence type="ECO:0000256" key="1">
    <source>
        <dbReference type="SAM" id="Phobius"/>
    </source>
</evidence>
<feature type="transmembrane region" description="Helical" evidence="1">
    <location>
        <begin position="167"/>
        <end position="186"/>
    </location>
</feature>
<feature type="transmembrane region" description="Helical" evidence="1">
    <location>
        <begin position="7"/>
        <end position="25"/>
    </location>
</feature>
<evidence type="ECO:0000313" key="3">
    <source>
        <dbReference type="Proteomes" id="UP000003217"/>
    </source>
</evidence>
<protein>
    <recommendedName>
        <fullName evidence="4">HXXEE domain-containing protein</fullName>
    </recommendedName>
</protein>
<evidence type="ECO:0000313" key="2">
    <source>
        <dbReference type="EMBL" id="EHI64613.1"/>
    </source>
</evidence>
<dbReference type="AlphaFoldDB" id="G5KB44"/>
<keyword evidence="3" id="KW-1185">Reference proteome</keyword>
<dbReference type="EMBL" id="AEUY02000005">
    <property type="protein sequence ID" value="EHI64613.1"/>
    <property type="molecule type" value="Genomic_DNA"/>
</dbReference>
<dbReference type="OrthoDB" id="2591569at2"/>
<proteinExistence type="predicted"/>
<dbReference type="GeneID" id="58556111"/>
<name>G5KB44_9STRE</name>
<keyword evidence="1" id="KW-1133">Transmembrane helix</keyword>
<dbReference type="Proteomes" id="UP000003217">
    <property type="component" value="Unassembled WGS sequence"/>
</dbReference>
<reference evidence="2 3" key="1">
    <citation type="journal article" date="2014" name="Int. J. Syst. Evol. Microbiol.">
        <title>Phylogenomics and the dynamic genome evolution of the genus Streptococcus.</title>
        <authorList>
            <consortium name="The Broad Institute Genome Sequencing Platform"/>
            <person name="Richards V.P."/>
            <person name="Palmer S.R."/>
            <person name="Pavinski Bitar P.D."/>
            <person name="Qin X."/>
            <person name="Weinstock G.M."/>
            <person name="Highlander S.K."/>
            <person name="Town C.D."/>
            <person name="Burne R.A."/>
            <person name="Stanhope M.J."/>
        </authorList>
    </citation>
    <scope>NUCLEOTIDE SEQUENCE [LARGE SCALE GENOMIC DNA]</scope>
    <source>
        <strain evidence="2 3">LQ 940-04</strain>
    </source>
</reference>
<accession>G5KB44</accession>
<dbReference type="Pfam" id="PF13787">
    <property type="entry name" value="HXXEE"/>
    <property type="match status" value="1"/>
</dbReference>
<keyword evidence="1" id="KW-0812">Transmembrane</keyword>